<proteinExistence type="predicted"/>
<feature type="non-terminal residue" evidence="2">
    <location>
        <position position="116"/>
    </location>
</feature>
<dbReference type="AlphaFoldDB" id="A0A699SC16"/>
<organism evidence="2">
    <name type="scientific">Tanacetum cinerariifolium</name>
    <name type="common">Dalmatian daisy</name>
    <name type="synonym">Chrysanthemum cinerariifolium</name>
    <dbReference type="NCBI Taxonomy" id="118510"/>
    <lineage>
        <taxon>Eukaryota</taxon>
        <taxon>Viridiplantae</taxon>
        <taxon>Streptophyta</taxon>
        <taxon>Embryophyta</taxon>
        <taxon>Tracheophyta</taxon>
        <taxon>Spermatophyta</taxon>
        <taxon>Magnoliopsida</taxon>
        <taxon>eudicotyledons</taxon>
        <taxon>Gunneridae</taxon>
        <taxon>Pentapetalae</taxon>
        <taxon>asterids</taxon>
        <taxon>campanulids</taxon>
        <taxon>Asterales</taxon>
        <taxon>Asteraceae</taxon>
        <taxon>Asteroideae</taxon>
        <taxon>Anthemideae</taxon>
        <taxon>Anthemidinae</taxon>
        <taxon>Tanacetum</taxon>
    </lineage>
</organism>
<gene>
    <name evidence="2" type="ORF">Tci_867041</name>
</gene>
<feature type="non-terminal residue" evidence="2">
    <location>
        <position position="1"/>
    </location>
</feature>
<dbReference type="EMBL" id="BKCJ011152321">
    <property type="protein sequence ID" value="GFC95071.1"/>
    <property type="molecule type" value="Genomic_DNA"/>
</dbReference>
<comment type="caution">
    <text evidence="2">The sequence shown here is derived from an EMBL/GenBank/DDBJ whole genome shotgun (WGS) entry which is preliminary data.</text>
</comment>
<evidence type="ECO:0000313" key="2">
    <source>
        <dbReference type="EMBL" id="GFC95071.1"/>
    </source>
</evidence>
<accession>A0A699SC16</accession>
<sequence>VTLGRSHLVLARHASPKVLQSLWVRQRLKRFLLRNLRELESGKYQPLPEVPGKGKAKVTEEQAGPDLDAQAEDQTGSDAGAQAEGQARSNPDETSKGQAGPDPGDVEAKVQSILSP</sequence>
<evidence type="ECO:0000256" key="1">
    <source>
        <dbReference type="SAM" id="MobiDB-lite"/>
    </source>
</evidence>
<reference evidence="2" key="1">
    <citation type="journal article" date="2019" name="Sci. Rep.">
        <title>Draft genome of Tanacetum cinerariifolium, the natural source of mosquito coil.</title>
        <authorList>
            <person name="Yamashiro T."/>
            <person name="Shiraishi A."/>
            <person name="Satake H."/>
            <person name="Nakayama K."/>
        </authorList>
    </citation>
    <scope>NUCLEOTIDE SEQUENCE</scope>
</reference>
<protein>
    <submittedName>
        <fullName evidence="2">Uncharacterized protein</fullName>
    </submittedName>
</protein>
<feature type="region of interest" description="Disordered" evidence="1">
    <location>
        <begin position="40"/>
        <end position="116"/>
    </location>
</feature>
<name>A0A699SC16_TANCI</name>